<dbReference type="RefSeq" id="WP_181498175.1">
    <property type="nucleotide sequence ID" value="NZ_MUAV01000173.1"/>
</dbReference>
<sequence>GPLLKAAVAAFAPPAGWQPYDRTAPGDSATGVFYDFDVNGLTQLVETPTFEAGYDYMIRLDGLLPLNGGTLRGQFWVPEPGVWTNGFDLTSALAPRVPIGGRIRIPDPLRPRPIGLASTDYIYDQTGSVGLSATVALGAAARRTTRFRLAWLANGNVGTFGGGRAALYRRRE</sequence>
<feature type="non-terminal residue" evidence="1">
    <location>
        <position position="1"/>
    </location>
</feature>
<protein>
    <submittedName>
        <fullName evidence="1">Uncharacterized protein</fullName>
    </submittedName>
</protein>
<accession>A0ABX9DAU3</accession>
<comment type="caution">
    <text evidence="1">The sequence shown here is derived from an EMBL/GenBank/DDBJ whole genome shotgun (WGS) entry which is preliminary data.</text>
</comment>
<gene>
    <name evidence="1" type="ORF">BYZ73_21655</name>
</gene>
<keyword evidence="2" id="KW-1185">Reference proteome</keyword>
<feature type="non-terminal residue" evidence="1">
    <location>
        <position position="172"/>
    </location>
</feature>
<dbReference type="EMBL" id="MUAV01000173">
    <property type="protein sequence ID" value="RAP38877.1"/>
    <property type="molecule type" value="Genomic_DNA"/>
</dbReference>
<name>A0ABX9DAU3_9RHOB</name>
<reference evidence="1 2" key="1">
    <citation type="submission" date="2017-01" db="EMBL/GenBank/DDBJ databases">
        <title>Genome sequence of Rhodovulum viride JA756.</title>
        <authorList>
            <person name="Lakshmi K.V."/>
            <person name="Tushar L.D."/>
            <person name="Sasikala C."/>
            <person name="Venkataramana C."/>
        </authorList>
    </citation>
    <scope>NUCLEOTIDE SEQUENCE [LARGE SCALE GENOMIC DNA]</scope>
    <source>
        <strain evidence="1 2">JA756</strain>
    </source>
</reference>
<evidence type="ECO:0000313" key="1">
    <source>
        <dbReference type="EMBL" id="RAP38877.1"/>
    </source>
</evidence>
<proteinExistence type="predicted"/>
<evidence type="ECO:0000313" key="2">
    <source>
        <dbReference type="Proteomes" id="UP000248659"/>
    </source>
</evidence>
<dbReference type="Proteomes" id="UP000248659">
    <property type="component" value="Unassembled WGS sequence"/>
</dbReference>
<organism evidence="1 2">
    <name type="scientific">Rhodovulum viride</name>
    <dbReference type="NCBI Taxonomy" id="1231134"/>
    <lineage>
        <taxon>Bacteria</taxon>
        <taxon>Pseudomonadati</taxon>
        <taxon>Pseudomonadota</taxon>
        <taxon>Alphaproteobacteria</taxon>
        <taxon>Rhodobacterales</taxon>
        <taxon>Paracoccaceae</taxon>
        <taxon>Rhodovulum</taxon>
    </lineage>
</organism>